<organism evidence="6 7">
    <name type="scientific">Acetobacter fallax</name>
    <dbReference type="NCBI Taxonomy" id="1737473"/>
    <lineage>
        <taxon>Bacteria</taxon>
        <taxon>Pseudomonadati</taxon>
        <taxon>Pseudomonadota</taxon>
        <taxon>Alphaproteobacteria</taxon>
        <taxon>Acetobacterales</taxon>
        <taxon>Acetobacteraceae</taxon>
        <taxon>Acetobacter</taxon>
    </lineage>
</organism>
<keyword evidence="2" id="KW-0238">DNA-binding</keyword>
<dbReference type="InterPro" id="IPR036390">
    <property type="entry name" value="WH_DNA-bd_sf"/>
</dbReference>
<dbReference type="InterPro" id="IPR050707">
    <property type="entry name" value="HTH_MetabolicPath_Reg"/>
</dbReference>
<dbReference type="SUPFAM" id="SSF46785">
    <property type="entry name" value="Winged helix' DNA-binding domain"/>
    <property type="match status" value="1"/>
</dbReference>
<dbReference type="SMART" id="SM00346">
    <property type="entry name" value="HTH_ICLR"/>
    <property type="match status" value="1"/>
</dbReference>
<dbReference type="SUPFAM" id="SSF55781">
    <property type="entry name" value="GAF domain-like"/>
    <property type="match status" value="1"/>
</dbReference>
<evidence type="ECO:0000313" key="7">
    <source>
        <dbReference type="Proteomes" id="UP000615326"/>
    </source>
</evidence>
<dbReference type="PROSITE" id="PS51078">
    <property type="entry name" value="ICLR_ED"/>
    <property type="match status" value="1"/>
</dbReference>
<evidence type="ECO:0000256" key="2">
    <source>
        <dbReference type="ARBA" id="ARBA00023125"/>
    </source>
</evidence>
<dbReference type="Gene3D" id="1.10.10.10">
    <property type="entry name" value="Winged helix-like DNA-binding domain superfamily/Winged helix DNA-binding domain"/>
    <property type="match status" value="1"/>
</dbReference>
<name>A0ABX0K6A7_9PROT</name>
<evidence type="ECO:0000313" key="6">
    <source>
        <dbReference type="EMBL" id="NHO30989.1"/>
    </source>
</evidence>
<dbReference type="Gene3D" id="3.30.450.40">
    <property type="match status" value="1"/>
</dbReference>
<dbReference type="Pfam" id="PF01614">
    <property type="entry name" value="IclR_C"/>
    <property type="match status" value="1"/>
</dbReference>
<dbReference type="InterPro" id="IPR014757">
    <property type="entry name" value="Tscrpt_reg_IclR_C"/>
</dbReference>
<evidence type="ECO:0000259" key="5">
    <source>
        <dbReference type="PROSITE" id="PS51078"/>
    </source>
</evidence>
<dbReference type="Pfam" id="PF09339">
    <property type="entry name" value="HTH_IclR"/>
    <property type="match status" value="1"/>
</dbReference>
<protein>
    <submittedName>
        <fullName evidence="6">IclR family transcriptional regulator</fullName>
    </submittedName>
</protein>
<keyword evidence="3" id="KW-0804">Transcription</keyword>
<sequence>MNKVSQIWPEGTQTLGRGLTLMVAVGSGHATIPALMGHLGFSRSTTQRLASALVQTGWLVQHNDHSYALGPCLMKLASGLEESPLRVLAKPILRELGDRTRDTVHLGERADDEVLYLDKVYGQRGLEMRSRVGLRLPLALTGIGRALILDDTPDEWERLYHVAGGKPSKFLAWLTRMHGYQKTRVVFDLEDNEPGIHCVASPVTDSSGRIVAALSVASATPYLPKRRMEEMAPMIRAAAETLSRELGWAGDHSYAA</sequence>
<dbReference type="PANTHER" id="PTHR30136:SF35">
    <property type="entry name" value="HTH-TYPE TRANSCRIPTIONAL REGULATOR RV1719"/>
    <property type="match status" value="1"/>
</dbReference>
<feature type="domain" description="IclR-ED" evidence="5">
    <location>
        <begin position="72"/>
        <end position="248"/>
    </location>
</feature>
<reference evidence="6 7" key="1">
    <citation type="journal article" date="2020" name="Int. J. Syst. Evol. Microbiol.">
        <title>Novel acetic acid bacteria from cider fermentations: Acetobacter conturbans sp. nov. and Acetobacter fallax sp. nov.</title>
        <authorList>
            <person name="Sombolestani A.S."/>
            <person name="Cleenwerck I."/>
            <person name="Cnockaert M."/>
            <person name="Borremans W."/>
            <person name="Wieme A.D."/>
            <person name="De Vuyst L."/>
            <person name="Vandamme P."/>
        </authorList>
    </citation>
    <scope>NUCLEOTIDE SEQUENCE [LARGE SCALE GENOMIC DNA]</scope>
    <source>
        <strain evidence="6 7">LMG 1637</strain>
    </source>
</reference>
<dbReference type="PROSITE" id="PS51077">
    <property type="entry name" value="HTH_ICLR"/>
    <property type="match status" value="1"/>
</dbReference>
<accession>A0ABX0K6A7</accession>
<dbReference type="PANTHER" id="PTHR30136">
    <property type="entry name" value="HELIX-TURN-HELIX TRANSCRIPTIONAL REGULATOR, ICLR FAMILY"/>
    <property type="match status" value="1"/>
</dbReference>
<dbReference type="InterPro" id="IPR005471">
    <property type="entry name" value="Tscrpt_reg_IclR_N"/>
</dbReference>
<dbReference type="InterPro" id="IPR036388">
    <property type="entry name" value="WH-like_DNA-bd_sf"/>
</dbReference>
<evidence type="ECO:0000256" key="3">
    <source>
        <dbReference type="ARBA" id="ARBA00023163"/>
    </source>
</evidence>
<gene>
    <name evidence="6" type="ORF">GOB84_00140</name>
</gene>
<dbReference type="Proteomes" id="UP000615326">
    <property type="component" value="Unassembled WGS sequence"/>
</dbReference>
<dbReference type="EMBL" id="WOSW01000001">
    <property type="protein sequence ID" value="NHO30989.1"/>
    <property type="molecule type" value="Genomic_DNA"/>
</dbReference>
<evidence type="ECO:0000259" key="4">
    <source>
        <dbReference type="PROSITE" id="PS51077"/>
    </source>
</evidence>
<dbReference type="InterPro" id="IPR029016">
    <property type="entry name" value="GAF-like_dom_sf"/>
</dbReference>
<keyword evidence="7" id="KW-1185">Reference proteome</keyword>
<comment type="caution">
    <text evidence="6">The sequence shown here is derived from an EMBL/GenBank/DDBJ whole genome shotgun (WGS) entry which is preliminary data.</text>
</comment>
<feature type="domain" description="HTH iclR-type" evidence="4">
    <location>
        <begin position="12"/>
        <end position="71"/>
    </location>
</feature>
<evidence type="ECO:0000256" key="1">
    <source>
        <dbReference type="ARBA" id="ARBA00023015"/>
    </source>
</evidence>
<dbReference type="RefSeq" id="WP_173575599.1">
    <property type="nucleotide sequence ID" value="NZ_WOSW01000001.1"/>
</dbReference>
<keyword evidence="1" id="KW-0805">Transcription regulation</keyword>
<proteinExistence type="predicted"/>